<accession>A0ABV6LLS8</accession>
<evidence type="ECO:0000256" key="1">
    <source>
        <dbReference type="SAM" id="MobiDB-lite"/>
    </source>
</evidence>
<dbReference type="Proteomes" id="UP001589836">
    <property type="component" value="Unassembled WGS sequence"/>
</dbReference>
<proteinExistence type="predicted"/>
<dbReference type="EMBL" id="JBHLTP010000004">
    <property type="protein sequence ID" value="MFC0523362.1"/>
    <property type="molecule type" value="Genomic_DNA"/>
</dbReference>
<evidence type="ECO:0000313" key="3">
    <source>
        <dbReference type="Proteomes" id="UP001589836"/>
    </source>
</evidence>
<sequence length="53" mass="6187">MLTYRKEGKEVEEKLGEGAGRAKADEPVKRRHDWTPPHEIKETRAAIKNRPLY</sequence>
<feature type="region of interest" description="Disordered" evidence="1">
    <location>
        <begin position="1"/>
        <end position="53"/>
    </location>
</feature>
<evidence type="ECO:0000313" key="2">
    <source>
        <dbReference type="EMBL" id="MFC0523362.1"/>
    </source>
</evidence>
<organism evidence="2 3">
    <name type="scientific">Pontibacillus salicampi</name>
    <dbReference type="NCBI Taxonomy" id="1449801"/>
    <lineage>
        <taxon>Bacteria</taxon>
        <taxon>Bacillati</taxon>
        <taxon>Bacillota</taxon>
        <taxon>Bacilli</taxon>
        <taxon>Bacillales</taxon>
        <taxon>Bacillaceae</taxon>
        <taxon>Pontibacillus</taxon>
    </lineage>
</organism>
<protein>
    <submittedName>
        <fullName evidence="2">Uncharacterized protein</fullName>
    </submittedName>
</protein>
<name>A0ABV6LLS8_9BACI</name>
<feature type="compositionally biased region" description="Basic and acidic residues" evidence="1">
    <location>
        <begin position="1"/>
        <end position="45"/>
    </location>
</feature>
<gene>
    <name evidence="2" type="ORF">ACFFGV_07170</name>
</gene>
<reference evidence="2 3" key="1">
    <citation type="submission" date="2024-09" db="EMBL/GenBank/DDBJ databases">
        <authorList>
            <person name="Sun Q."/>
            <person name="Mori K."/>
        </authorList>
    </citation>
    <scope>NUCLEOTIDE SEQUENCE [LARGE SCALE GENOMIC DNA]</scope>
    <source>
        <strain evidence="2 3">NCAIM B.02529</strain>
    </source>
</reference>
<comment type="caution">
    <text evidence="2">The sequence shown here is derived from an EMBL/GenBank/DDBJ whole genome shotgun (WGS) entry which is preliminary data.</text>
</comment>
<keyword evidence="3" id="KW-1185">Reference proteome</keyword>